<dbReference type="SUPFAM" id="SSF103473">
    <property type="entry name" value="MFS general substrate transporter"/>
    <property type="match status" value="1"/>
</dbReference>
<keyword evidence="6" id="KW-0769">Symport</keyword>
<dbReference type="PROSITE" id="PS00217">
    <property type="entry name" value="SUGAR_TRANSPORT_2"/>
    <property type="match status" value="1"/>
</dbReference>
<dbReference type="PANTHER" id="PTHR43528">
    <property type="entry name" value="ALPHA-KETOGLUTARATE PERMEASE"/>
    <property type="match status" value="1"/>
</dbReference>
<dbReference type="FunFam" id="1.20.1250.20:FF:000001">
    <property type="entry name" value="Dicarboxylate MFS transporter"/>
    <property type="match status" value="1"/>
</dbReference>
<evidence type="ECO:0000256" key="1">
    <source>
        <dbReference type="ARBA" id="ARBA00004651"/>
    </source>
</evidence>
<comment type="subcellular location">
    <subcellularLocation>
        <location evidence="1">Cell membrane</location>
        <topology evidence="1">Multi-pass membrane protein</topology>
    </subcellularLocation>
</comment>
<organism evidence="12 13">
    <name type="scientific">Kushneria avicenniae</name>
    <dbReference type="NCBI Taxonomy" id="402385"/>
    <lineage>
        <taxon>Bacteria</taxon>
        <taxon>Pseudomonadati</taxon>
        <taxon>Pseudomonadota</taxon>
        <taxon>Gammaproteobacteria</taxon>
        <taxon>Oceanospirillales</taxon>
        <taxon>Halomonadaceae</taxon>
        <taxon>Kushneria</taxon>
    </lineage>
</organism>
<dbReference type="PANTHER" id="PTHR43528:SF1">
    <property type="entry name" value="ALPHA-KETOGLUTARATE PERMEASE"/>
    <property type="match status" value="1"/>
</dbReference>
<evidence type="ECO:0000256" key="10">
    <source>
        <dbReference type="SAM" id="Phobius"/>
    </source>
</evidence>
<evidence type="ECO:0000256" key="5">
    <source>
        <dbReference type="ARBA" id="ARBA00022692"/>
    </source>
</evidence>
<name>A0A1I1MCV5_9GAMM</name>
<dbReference type="STRING" id="402385.SAMN05421848_2934"/>
<evidence type="ECO:0000256" key="7">
    <source>
        <dbReference type="ARBA" id="ARBA00022989"/>
    </source>
</evidence>
<feature type="transmembrane region" description="Helical" evidence="10">
    <location>
        <begin position="170"/>
        <end position="191"/>
    </location>
</feature>
<dbReference type="GO" id="GO:0005886">
    <property type="term" value="C:plasma membrane"/>
    <property type="evidence" value="ECO:0007669"/>
    <property type="project" value="UniProtKB-SubCell"/>
</dbReference>
<evidence type="ECO:0000256" key="2">
    <source>
        <dbReference type="ARBA" id="ARBA00008240"/>
    </source>
</evidence>
<feature type="transmembrane region" description="Helical" evidence="10">
    <location>
        <begin position="68"/>
        <end position="91"/>
    </location>
</feature>
<feature type="transmembrane region" description="Helical" evidence="10">
    <location>
        <begin position="31"/>
        <end position="56"/>
    </location>
</feature>
<keyword evidence="3" id="KW-0813">Transport</keyword>
<feature type="region of interest" description="Disordered" evidence="9">
    <location>
        <begin position="444"/>
        <end position="466"/>
    </location>
</feature>
<dbReference type="Pfam" id="PF07690">
    <property type="entry name" value="MFS_1"/>
    <property type="match status" value="1"/>
</dbReference>
<accession>A0A1I1MCV5</accession>
<feature type="transmembrane region" description="Helical" evidence="10">
    <location>
        <begin position="203"/>
        <end position="224"/>
    </location>
</feature>
<sequence>MSNNNHAGPHSSGKPLFESLSPERRKAMHQVIIASAIGNFVEWFDFAVYGFLAVIISQHFFPQGSPAIALLQTFAVFAVSFALRPLGGLFFGRLGDRIGRKRVLAITILLMASATALIGILPTYGAIGLAAPLLLALARCIQGFSAGGEYAGACTYVLEHAPTHQKARYGSLIPVSTFMAFASAAGLTLLLGMVLSEGAMQAWGWRVPFLIAAPLGLVGLYMRLHLEESPAFKTLQKAPETPHATVSETVKVHGATIVCLSAFISATALSFYMFTTYLVTYMQVAGNATIRTALLASLGALVFSGLLCPVIGRLSDRIGRRNTIRGACGSLMIAVFPAYYLAGSGELWSAMLGASLLAIGAVMCGVVTAVLLAEQFPTRVRYTASALCYNVAYTLFGGTAPLIATWLIDLTGHSLAPAFYLIAIAALALVGGSRLPESVNRSLDDHETSWHDNSTKKGHGTRPVPS</sequence>
<evidence type="ECO:0000259" key="11">
    <source>
        <dbReference type="PROSITE" id="PS50850"/>
    </source>
</evidence>
<dbReference type="InterPro" id="IPR020846">
    <property type="entry name" value="MFS_dom"/>
</dbReference>
<evidence type="ECO:0000256" key="6">
    <source>
        <dbReference type="ARBA" id="ARBA00022847"/>
    </source>
</evidence>
<evidence type="ECO:0000313" key="13">
    <source>
        <dbReference type="Proteomes" id="UP000199046"/>
    </source>
</evidence>
<feature type="transmembrane region" description="Helical" evidence="10">
    <location>
        <begin position="257"/>
        <end position="280"/>
    </location>
</feature>
<keyword evidence="8 10" id="KW-0472">Membrane</keyword>
<feature type="domain" description="Major facilitator superfamily (MFS) profile" evidence="11">
    <location>
        <begin position="31"/>
        <end position="440"/>
    </location>
</feature>
<comment type="similarity">
    <text evidence="2">Belongs to the major facilitator superfamily. Metabolite:H+ Symporter (MHS) family (TC 2.A.1.6) family.</text>
</comment>
<keyword evidence="4" id="KW-1003">Cell membrane</keyword>
<dbReference type="Proteomes" id="UP000199046">
    <property type="component" value="Unassembled WGS sequence"/>
</dbReference>
<gene>
    <name evidence="12" type="ORF">SAMN05421848_2934</name>
</gene>
<keyword evidence="5 10" id="KW-0812">Transmembrane</keyword>
<feature type="transmembrane region" description="Helical" evidence="10">
    <location>
        <begin position="133"/>
        <end position="158"/>
    </location>
</feature>
<dbReference type="InterPro" id="IPR051084">
    <property type="entry name" value="H+-coupled_symporters"/>
</dbReference>
<evidence type="ECO:0000256" key="3">
    <source>
        <dbReference type="ARBA" id="ARBA00022448"/>
    </source>
</evidence>
<dbReference type="RefSeq" id="WP_175489719.1">
    <property type="nucleotide sequence ID" value="NZ_FOLY01000006.1"/>
</dbReference>
<dbReference type="GO" id="GO:0015293">
    <property type="term" value="F:symporter activity"/>
    <property type="evidence" value="ECO:0007669"/>
    <property type="project" value="UniProtKB-KW"/>
</dbReference>
<reference evidence="13" key="1">
    <citation type="submission" date="2016-10" db="EMBL/GenBank/DDBJ databases">
        <authorList>
            <person name="Varghese N."/>
            <person name="Submissions S."/>
        </authorList>
    </citation>
    <scope>NUCLEOTIDE SEQUENCE [LARGE SCALE GENOMIC DNA]</scope>
    <source>
        <strain evidence="13">DSM 23439</strain>
    </source>
</reference>
<dbReference type="EMBL" id="FOLY01000006">
    <property type="protein sequence ID" value="SFC83231.1"/>
    <property type="molecule type" value="Genomic_DNA"/>
</dbReference>
<evidence type="ECO:0000313" key="12">
    <source>
        <dbReference type="EMBL" id="SFC83231.1"/>
    </source>
</evidence>
<feature type="transmembrane region" description="Helical" evidence="10">
    <location>
        <begin position="103"/>
        <end position="127"/>
    </location>
</feature>
<dbReference type="InterPro" id="IPR005829">
    <property type="entry name" value="Sugar_transporter_CS"/>
</dbReference>
<dbReference type="PROSITE" id="PS00216">
    <property type="entry name" value="SUGAR_TRANSPORT_1"/>
    <property type="match status" value="1"/>
</dbReference>
<feature type="transmembrane region" description="Helical" evidence="10">
    <location>
        <begin position="414"/>
        <end position="432"/>
    </location>
</feature>
<dbReference type="PROSITE" id="PS50850">
    <property type="entry name" value="MFS"/>
    <property type="match status" value="1"/>
</dbReference>
<keyword evidence="13" id="KW-1185">Reference proteome</keyword>
<evidence type="ECO:0000256" key="9">
    <source>
        <dbReference type="SAM" id="MobiDB-lite"/>
    </source>
</evidence>
<keyword evidence="7 10" id="KW-1133">Transmembrane helix</keyword>
<feature type="compositionally biased region" description="Basic and acidic residues" evidence="9">
    <location>
        <begin position="444"/>
        <end position="455"/>
    </location>
</feature>
<evidence type="ECO:0000256" key="8">
    <source>
        <dbReference type="ARBA" id="ARBA00023136"/>
    </source>
</evidence>
<feature type="transmembrane region" description="Helical" evidence="10">
    <location>
        <begin position="324"/>
        <end position="342"/>
    </location>
</feature>
<dbReference type="AlphaFoldDB" id="A0A1I1MCV5"/>
<feature type="transmembrane region" description="Helical" evidence="10">
    <location>
        <begin position="292"/>
        <end position="312"/>
    </location>
</feature>
<protein>
    <submittedName>
        <fullName evidence="12">MFS transporter, MHS family, proline/betaine transporter</fullName>
    </submittedName>
</protein>
<proteinExistence type="inferred from homology"/>
<feature type="transmembrane region" description="Helical" evidence="10">
    <location>
        <begin position="384"/>
        <end position="408"/>
    </location>
</feature>
<dbReference type="InterPro" id="IPR036259">
    <property type="entry name" value="MFS_trans_sf"/>
</dbReference>
<dbReference type="Gene3D" id="1.20.1250.20">
    <property type="entry name" value="MFS general substrate transporter like domains"/>
    <property type="match status" value="1"/>
</dbReference>
<evidence type="ECO:0000256" key="4">
    <source>
        <dbReference type="ARBA" id="ARBA00022475"/>
    </source>
</evidence>
<dbReference type="InterPro" id="IPR011701">
    <property type="entry name" value="MFS"/>
</dbReference>
<feature type="transmembrane region" description="Helical" evidence="10">
    <location>
        <begin position="348"/>
        <end position="372"/>
    </location>
</feature>